<proteinExistence type="predicted"/>
<gene>
    <name evidence="2" type="ORF">ACFQ27_14035</name>
</gene>
<dbReference type="PANTHER" id="PTHR43792">
    <property type="entry name" value="GNAT FAMILY, PUTATIVE (AFU_ORTHOLOGUE AFUA_3G00765)-RELATED-RELATED"/>
    <property type="match status" value="1"/>
</dbReference>
<dbReference type="PROSITE" id="PS51186">
    <property type="entry name" value="GNAT"/>
    <property type="match status" value="1"/>
</dbReference>
<organism evidence="2 3">
    <name type="scientific">Phenylobacterium conjunctum</name>
    <dbReference type="NCBI Taxonomy" id="1298959"/>
    <lineage>
        <taxon>Bacteria</taxon>
        <taxon>Pseudomonadati</taxon>
        <taxon>Pseudomonadota</taxon>
        <taxon>Alphaproteobacteria</taxon>
        <taxon>Caulobacterales</taxon>
        <taxon>Caulobacteraceae</taxon>
        <taxon>Phenylobacterium</taxon>
    </lineage>
</organism>
<dbReference type="EC" id="2.3.-.-" evidence="2"/>
<dbReference type="RefSeq" id="WP_377354024.1">
    <property type="nucleotide sequence ID" value="NZ_JBHTLQ010000033.1"/>
</dbReference>
<keyword evidence="3" id="KW-1185">Reference proteome</keyword>
<reference evidence="3" key="1">
    <citation type="journal article" date="2019" name="Int. J. Syst. Evol. Microbiol.">
        <title>The Global Catalogue of Microorganisms (GCM) 10K type strain sequencing project: providing services to taxonomists for standard genome sequencing and annotation.</title>
        <authorList>
            <consortium name="The Broad Institute Genomics Platform"/>
            <consortium name="The Broad Institute Genome Sequencing Center for Infectious Disease"/>
            <person name="Wu L."/>
            <person name="Ma J."/>
        </authorList>
    </citation>
    <scope>NUCLEOTIDE SEQUENCE [LARGE SCALE GENOMIC DNA]</scope>
    <source>
        <strain evidence="3">CCUG 55074</strain>
    </source>
</reference>
<dbReference type="SUPFAM" id="SSF55729">
    <property type="entry name" value="Acyl-CoA N-acyltransferases (Nat)"/>
    <property type="match status" value="1"/>
</dbReference>
<protein>
    <submittedName>
        <fullName evidence="2">GNAT family N-acetyltransferase</fullName>
        <ecNumber evidence="2">2.3.-.-</ecNumber>
    </submittedName>
</protein>
<accession>A0ABW3T3E3</accession>
<comment type="caution">
    <text evidence="2">The sequence shown here is derived from an EMBL/GenBank/DDBJ whole genome shotgun (WGS) entry which is preliminary data.</text>
</comment>
<sequence length="178" mass="19505">MGALPRLETKRLVLRAPEQSDLDAWAEMLGHEGARFIGGPMSRPEAWRVLALMRGHWDLKGFGLFSILERETGACVGRAGCWSPEAWPGTEVGWALTPAAMGKGYATEASRAAISWAFETLGWTEVIHCIHPDNTASIATAERLGSRHLRTTRLPPPLNGHETLIYGQSCETWTARGV</sequence>
<dbReference type="Gene3D" id="3.40.630.30">
    <property type="match status" value="1"/>
</dbReference>
<keyword evidence="2" id="KW-0012">Acyltransferase</keyword>
<dbReference type="EMBL" id="JBHTLQ010000033">
    <property type="protein sequence ID" value="MFD1191704.1"/>
    <property type="molecule type" value="Genomic_DNA"/>
</dbReference>
<keyword evidence="2" id="KW-0808">Transferase</keyword>
<dbReference type="GO" id="GO:0016746">
    <property type="term" value="F:acyltransferase activity"/>
    <property type="evidence" value="ECO:0007669"/>
    <property type="project" value="UniProtKB-KW"/>
</dbReference>
<dbReference type="PANTHER" id="PTHR43792:SF1">
    <property type="entry name" value="N-ACETYLTRANSFERASE DOMAIN-CONTAINING PROTEIN"/>
    <property type="match status" value="1"/>
</dbReference>
<name>A0ABW3T3E3_9CAUL</name>
<dbReference type="Pfam" id="PF13302">
    <property type="entry name" value="Acetyltransf_3"/>
    <property type="match status" value="1"/>
</dbReference>
<dbReference type="InterPro" id="IPR000182">
    <property type="entry name" value="GNAT_dom"/>
</dbReference>
<evidence type="ECO:0000313" key="2">
    <source>
        <dbReference type="EMBL" id="MFD1191704.1"/>
    </source>
</evidence>
<dbReference type="InterPro" id="IPR051531">
    <property type="entry name" value="N-acetyltransferase"/>
</dbReference>
<dbReference type="Proteomes" id="UP001597216">
    <property type="component" value="Unassembled WGS sequence"/>
</dbReference>
<dbReference type="InterPro" id="IPR016181">
    <property type="entry name" value="Acyl_CoA_acyltransferase"/>
</dbReference>
<feature type="domain" description="N-acetyltransferase" evidence="1">
    <location>
        <begin position="12"/>
        <end position="171"/>
    </location>
</feature>
<evidence type="ECO:0000313" key="3">
    <source>
        <dbReference type="Proteomes" id="UP001597216"/>
    </source>
</evidence>
<evidence type="ECO:0000259" key="1">
    <source>
        <dbReference type="PROSITE" id="PS51186"/>
    </source>
</evidence>